<gene>
    <name evidence="2" type="primary">ESC8</name>
    <name evidence="2" type="ORF">GRS66_004752</name>
</gene>
<feature type="compositionally biased region" description="Acidic residues" evidence="1">
    <location>
        <begin position="628"/>
        <end position="650"/>
    </location>
</feature>
<sequence length="714" mass="82202">MTEIIDLDLVDDFIKKPMVKQQKNQSSKPRVKRRGQLTFDDFRNIKIVEEPVVLSHNSSIDESLDAATQNTNKREKYEGTCDEEMKTKEMEANMASKYSNIKTHSNDTNKVESISEHTASNNRPLNTLNWSPNIPLRYSDFAKFMSDETVTESNWAPPLCTPLPYAGDVMKILSFIVKFKWVFSDDLLNLSFQDVEIGLELEVAGHSAKNIRICQDKMNLLFCSLLRLLFCSEKRADNQTHRNFTLKRFLSLKNPYGKLVGKLRSLIQEWGLPKEWRGNSDILSTLNFNGGGLLTMEPLDRIILLRCMIDWNCSYSALFHNEIQRLTHLKGDTGFNHQTFHASRFAMCGANNILDSCEVLCSLMSQKLENRKKRKPSDKGKLSKINSQMKFLKGVRKSLSEKVTTDRLRAAVKINEEWGEYFANEFTHTPIDDPTVDEIYKLRASEFMIARIPRVGDFYLPPFWIGNECSSVNTSYSFNDMSTYLNYFVKFKEEGTKILPAKTAQNENKCQLKLIYRNTPACIRNLQFNDVHFAEVPHWFEVAGDSNSLSNFIEYLESLSSLTENDTDDTKKGIDNLIEFLKIFSIFINETIQRITAAPTDSTEGRHLRTSSQRRTTVHYSSDVNGDVSEESENEVDIDVSDDYDSEYLSEENTLTRKGEDRTDKSFGKRELHNGAKDCDRNCDDIEIFSEPVRQLQDNSRERRSLRRNARKGL</sequence>
<dbReference type="EMBL" id="CP048996">
    <property type="protein sequence ID" value="QID82335.1"/>
    <property type="molecule type" value="Genomic_DNA"/>
</dbReference>
<reference evidence="2 3" key="1">
    <citation type="journal article" date="2019" name="BMC Genomics">
        <title>Chromosome level assembly and comparative genome analysis confirm lager-brewing yeasts originated from a single hybridization.</title>
        <authorList>
            <person name="Salazar A.N."/>
            <person name="Gorter de Vries A.R."/>
            <person name="van den Broek M."/>
            <person name="Brouwers N."/>
            <person name="de la Torre Cortes P."/>
            <person name="Kuijpers N.G.A."/>
            <person name="Daran J.G."/>
            <person name="Abeel T."/>
        </authorList>
    </citation>
    <scope>NUCLEOTIDE SEQUENCE [LARGE SCALE GENOMIC DNA]</scope>
    <source>
        <strain evidence="2 3">CBS 1483</strain>
    </source>
</reference>
<evidence type="ECO:0000313" key="2">
    <source>
        <dbReference type="EMBL" id="QID82335.1"/>
    </source>
</evidence>
<organism evidence="2 3">
    <name type="scientific">Saccharomyces pastorianus</name>
    <name type="common">Lager yeast</name>
    <name type="synonym">Saccharomyces cerevisiae x Saccharomyces eubayanus</name>
    <dbReference type="NCBI Taxonomy" id="27292"/>
    <lineage>
        <taxon>Eukaryota</taxon>
        <taxon>Fungi</taxon>
        <taxon>Dikarya</taxon>
        <taxon>Ascomycota</taxon>
        <taxon>Saccharomycotina</taxon>
        <taxon>Saccharomycetes</taxon>
        <taxon>Saccharomycetales</taxon>
        <taxon>Saccharomycetaceae</taxon>
        <taxon>Saccharomyces</taxon>
    </lineage>
</organism>
<evidence type="ECO:0000313" key="3">
    <source>
        <dbReference type="Proteomes" id="UP000501346"/>
    </source>
</evidence>
<feature type="compositionally biased region" description="Polar residues" evidence="1">
    <location>
        <begin position="610"/>
        <end position="624"/>
    </location>
</feature>
<proteinExistence type="predicted"/>
<protein>
    <submittedName>
        <fullName evidence="2">Establishes silent chromatin 8</fullName>
    </submittedName>
</protein>
<feature type="compositionally biased region" description="Basic and acidic residues" evidence="1">
    <location>
        <begin position="654"/>
        <end position="674"/>
    </location>
</feature>
<accession>A0A6C1DZP3</accession>
<feature type="region of interest" description="Disordered" evidence="1">
    <location>
        <begin position="599"/>
        <end position="674"/>
    </location>
</feature>
<keyword evidence="3" id="KW-1185">Reference proteome</keyword>
<dbReference type="AlphaFoldDB" id="A0A6C1DZP3"/>
<evidence type="ECO:0000256" key="1">
    <source>
        <dbReference type="SAM" id="MobiDB-lite"/>
    </source>
</evidence>
<dbReference type="Proteomes" id="UP000501346">
    <property type="component" value="Chromosome ScXV-ScXI"/>
</dbReference>
<name>A0A6C1DZP3_SACPS</name>
<dbReference type="OrthoDB" id="349045at2759"/>